<reference evidence="5 6" key="1">
    <citation type="submission" date="2005-03" db="EMBL/GenBank/DDBJ databases">
        <title>Brevibacillus brevis strain 47, complete genome.</title>
        <authorList>
            <person name="Hosoyama A."/>
            <person name="Yamada R."/>
            <person name="Hongo Y."/>
            <person name="Terui Y."/>
            <person name="Ankai A."/>
            <person name="Masuyama W."/>
            <person name="Sekiguchi M."/>
            <person name="Takeda T."/>
            <person name="Asano K."/>
            <person name="Ohji S."/>
            <person name="Ichikawa N."/>
            <person name="Narita S."/>
            <person name="Aoki N."/>
            <person name="Miura H."/>
            <person name="Matsushita S."/>
            <person name="Sekigawa T."/>
            <person name="Yamagata H."/>
            <person name="Yoshikawa H."/>
            <person name="Udaka S."/>
            <person name="Tanikawa S."/>
            <person name="Fujita N."/>
        </authorList>
    </citation>
    <scope>NUCLEOTIDE SEQUENCE [LARGE SCALE GENOMIC DNA]</scope>
    <source>
        <strain evidence="6">47 / JCM 6285 / NBRC 100599</strain>
    </source>
</reference>
<dbReference type="KEGG" id="bbe:BBR47_31000"/>
<dbReference type="PANTHER" id="PTHR42788:SF2">
    <property type="entry name" value="ABC TRANSPORTER ATP-BINDING PROTEIN"/>
    <property type="match status" value="1"/>
</dbReference>
<dbReference type="PANTHER" id="PTHR42788">
    <property type="entry name" value="TAURINE IMPORT ATP-BINDING PROTEIN-RELATED"/>
    <property type="match status" value="1"/>
</dbReference>
<dbReference type="HOGENOM" id="CLU_000604_1_22_9"/>
<dbReference type="SUPFAM" id="SSF52540">
    <property type="entry name" value="P-loop containing nucleoside triphosphate hydrolases"/>
    <property type="match status" value="1"/>
</dbReference>
<dbReference type="AlphaFoldDB" id="C0ZE68"/>
<proteinExistence type="predicted"/>
<dbReference type="PROSITE" id="PS50893">
    <property type="entry name" value="ABC_TRANSPORTER_2"/>
    <property type="match status" value="1"/>
</dbReference>
<evidence type="ECO:0000313" key="5">
    <source>
        <dbReference type="EMBL" id="BAH44077.1"/>
    </source>
</evidence>
<dbReference type="Proteomes" id="UP000001877">
    <property type="component" value="Chromosome"/>
</dbReference>
<feature type="domain" description="ABC transporter" evidence="4">
    <location>
        <begin position="7"/>
        <end position="234"/>
    </location>
</feature>
<gene>
    <name evidence="5" type="primary">thiZ</name>
    <name evidence="5" type="ordered locus">BBR47_31000</name>
</gene>
<protein>
    <submittedName>
        <fullName evidence="5">Probable ABC transporter ATP-binding protein</fullName>
    </submittedName>
</protein>
<dbReference type="InterPro" id="IPR003593">
    <property type="entry name" value="AAA+_ATPase"/>
</dbReference>
<dbReference type="STRING" id="358681.BBR47_31000"/>
<dbReference type="InterPro" id="IPR050166">
    <property type="entry name" value="ABC_transporter_ATP-bind"/>
</dbReference>
<dbReference type="InterPro" id="IPR027417">
    <property type="entry name" value="P-loop_NTPase"/>
</dbReference>
<dbReference type="GO" id="GO:0016887">
    <property type="term" value="F:ATP hydrolysis activity"/>
    <property type="evidence" value="ECO:0007669"/>
    <property type="project" value="InterPro"/>
</dbReference>
<dbReference type="InterPro" id="IPR017871">
    <property type="entry name" value="ABC_transporter-like_CS"/>
</dbReference>
<organism evidence="5 6">
    <name type="scientific">Brevibacillus brevis (strain 47 / JCM 6285 / NBRC 100599)</name>
    <dbReference type="NCBI Taxonomy" id="358681"/>
    <lineage>
        <taxon>Bacteria</taxon>
        <taxon>Bacillati</taxon>
        <taxon>Bacillota</taxon>
        <taxon>Bacilli</taxon>
        <taxon>Bacillales</taxon>
        <taxon>Paenibacillaceae</taxon>
        <taxon>Brevibacillus</taxon>
    </lineage>
</organism>
<keyword evidence="6" id="KW-1185">Reference proteome</keyword>
<evidence type="ECO:0000256" key="3">
    <source>
        <dbReference type="ARBA" id="ARBA00022840"/>
    </source>
</evidence>
<dbReference type="InterPro" id="IPR003439">
    <property type="entry name" value="ABC_transporter-like_ATP-bd"/>
</dbReference>
<dbReference type="SMART" id="SM00382">
    <property type="entry name" value="AAA"/>
    <property type="match status" value="1"/>
</dbReference>
<name>C0ZE68_BREBN</name>
<keyword evidence="3 5" id="KW-0067">ATP-binding</keyword>
<evidence type="ECO:0000256" key="2">
    <source>
        <dbReference type="ARBA" id="ARBA00022741"/>
    </source>
</evidence>
<evidence type="ECO:0000259" key="4">
    <source>
        <dbReference type="PROSITE" id="PS50893"/>
    </source>
</evidence>
<accession>C0ZE68</accession>
<dbReference type="CDD" id="cd03293">
    <property type="entry name" value="ABC_NrtD_SsuB_transporters"/>
    <property type="match status" value="1"/>
</dbReference>
<sequence>MAVGEQLAFADVSFSYGDRQILDHFDLRVEKGEFVSLIGPSGIGKSTLFQLIAGLLEPGRGEIRLGSVPVANRLGQVGYMPQRDLLMPWRTIVENAALPLEIKGMTKKEAHERVRQQLPRYGLQDWADSYPAQLSGGMRQRVSFLRALFSGAEMMLLDEPFSALDGITRMDMQEWLMEKWQETGSTMLMITHDIDEAILLANRIIVLAGSPITKPIELTVPVSRPRTASSRNQAEFLALREQIWERLRQDRQATMKPLRREA</sequence>
<dbReference type="Gene3D" id="3.40.50.300">
    <property type="entry name" value="P-loop containing nucleotide triphosphate hydrolases"/>
    <property type="match status" value="1"/>
</dbReference>
<dbReference type="eggNOG" id="COG1116">
    <property type="taxonomic scope" value="Bacteria"/>
</dbReference>
<keyword evidence="2" id="KW-0547">Nucleotide-binding</keyword>
<evidence type="ECO:0000256" key="1">
    <source>
        <dbReference type="ARBA" id="ARBA00022448"/>
    </source>
</evidence>
<dbReference type="PROSITE" id="PS00211">
    <property type="entry name" value="ABC_TRANSPORTER_1"/>
    <property type="match status" value="1"/>
</dbReference>
<dbReference type="EMBL" id="AP008955">
    <property type="protein sequence ID" value="BAH44077.1"/>
    <property type="molecule type" value="Genomic_DNA"/>
</dbReference>
<keyword evidence="1" id="KW-0813">Transport</keyword>
<dbReference type="Pfam" id="PF00005">
    <property type="entry name" value="ABC_tran"/>
    <property type="match status" value="1"/>
</dbReference>
<dbReference type="GO" id="GO:0005524">
    <property type="term" value="F:ATP binding"/>
    <property type="evidence" value="ECO:0007669"/>
    <property type="project" value="UniProtKB-KW"/>
</dbReference>
<evidence type="ECO:0000313" key="6">
    <source>
        <dbReference type="Proteomes" id="UP000001877"/>
    </source>
</evidence>